<keyword evidence="3" id="KW-1185">Reference proteome</keyword>
<evidence type="ECO:0000256" key="1">
    <source>
        <dbReference type="SAM" id="MobiDB-lite"/>
    </source>
</evidence>
<feature type="region of interest" description="Disordered" evidence="1">
    <location>
        <begin position="829"/>
        <end position="858"/>
    </location>
</feature>
<protein>
    <submittedName>
        <fullName evidence="2">Uncharacterized protein</fullName>
    </submittedName>
</protein>
<proteinExistence type="predicted"/>
<feature type="compositionally biased region" description="Polar residues" evidence="1">
    <location>
        <begin position="842"/>
        <end position="853"/>
    </location>
</feature>
<name>A0A2J7RHQ3_9NEOP</name>
<gene>
    <name evidence="2" type="ORF">B7P43_G01579</name>
</gene>
<dbReference type="AlphaFoldDB" id="A0A2J7RHQ3"/>
<reference evidence="2 3" key="1">
    <citation type="submission" date="2017-12" db="EMBL/GenBank/DDBJ databases">
        <title>Hemimetabolous genomes reveal molecular basis of termite eusociality.</title>
        <authorList>
            <person name="Harrison M.C."/>
            <person name="Jongepier E."/>
            <person name="Robertson H.M."/>
            <person name="Arning N."/>
            <person name="Bitard-Feildel T."/>
            <person name="Chao H."/>
            <person name="Childers C.P."/>
            <person name="Dinh H."/>
            <person name="Doddapaneni H."/>
            <person name="Dugan S."/>
            <person name="Gowin J."/>
            <person name="Greiner C."/>
            <person name="Han Y."/>
            <person name="Hu H."/>
            <person name="Hughes D.S.T."/>
            <person name="Huylmans A.-K."/>
            <person name="Kemena C."/>
            <person name="Kremer L.P.M."/>
            <person name="Lee S.L."/>
            <person name="Lopez-Ezquerra A."/>
            <person name="Mallet L."/>
            <person name="Monroy-Kuhn J.M."/>
            <person name="Moser A."/>
            <person name="Murali S.C."/>
            <person name="Muzny D.M."/>
            <person name="Otani S."/>
            <person name="Piulachs M.-D."/>
            <person name="Poelchau M."/>
            <person name="Qu J."/>
            <person name="Schaub F."/>
            <person name="Wada-Katsumata A."/>
            <person name="Worley K.C."/>
            <person name="Xie Q."/>
            <person name="Ylla G."/>
            <person name="Poulsen M."/>
            <person name="Gibbs R.A."/>
            <person name="Schal C."/>
            <person name="Richards S."/>
            <person name="Belles X."/>
            <person name="Korb J."/>
            <person name="Bornberg-Bauer E."/>
        </authorList>
    </citation>
    <scope>NUCLEOTIDE SEQUENCE [LARGE SCALE GENOMIC DNA]</scope>
    <source>
        <tissue evidence="2">Whole body</tissue>
    </source>
</reference>
<feature type="compositionally biased region" description="Basic and acidic residues" evidence="1">
    <location>
        <begin position="408"/>
        <end position="424"/>
    </location>
</feature>
<sequence length="1150" mass="125910">MLKTTKRVIKLPHGSQNSSDIPKAVPGLPNSTISFKYDSFSGFGGCCGYSKGAYTELCPPLCSIEEPCYGLRTLHYAFQHFHGYYDSVYLLNKCLILENYQGAAKLAALDRHYHLALAYQLKALALATQEFGFNAEKHPENHCSDLSKETCEKNSNSDRTFTKSSNETASNGVSLDCSNEDKMNSTDFSDNSNVINAAKDRNSNPIIINYKEQFKAHVTNVNSSCVSVQHLGSNSYYGNGSANSKTNVTENAVSNSNLVNEVVSTEVTADISSCTENRAECVEGMGDITANQMRRGSLVSDTADAEENILNCEDQSDMINVPQNSNYKNKIITKSKTGKGSESMTEVENRNQRNSRIDLLRNSENESERNQFVRDDNSPPCDRICIKHNEDLKPNPELPLVQCSTDTMKTESEKEERLKPEDSKQQTNLLAKPLDHLSRKTHVSPIEEEVETSSSVSTPESLIATNVNDSEIHAFAVQGGTEQMSEGHHLTSPDSITSPLVSEEQGLLSPEPFVPHVNEQSSQNASVNLIPINENGNIQNQVISSEVGEENSNKCETELIGSLTSLLNSYTSSTGNSESFIEIKQETALRDSDVNSGFHNGAVGLQSNSDTLTLTVESNVVSIVNESGEKGGVSNEEREVEKQANRVCNQEDTPENELIVTSDSLHGTVCKAYALNKTFPCNDLHIIVDNKGVFDAADGGQVTKSDCSKFQQILDLSIELPCPKDSDSLHASYSVAEEKLTPFSKTVSFSSTENNVAKTPSTVTETDDEPKIRSLEINVISTKQLSSDKTDLENYENELKVCSSDRDFHIPENALDDGVSVKSTDDTFNSSFSENLKPEQTDLVSRSTASDTAPSKMMYGNSIQQADATDEGNTSNQSAETNTCKDMVGRAAAVVEYYVSVMEEDSHAMMSRLLQQGIEFWLSHSLPVDHLENLLLKHMSKFFYPLGLLLFCKDGSAGEEAVETQQQAVSMLNHLSTRFCLQLCSSLLNHIDQRKAYPEYIELLAQVTSLQTAPGLNGCCVTAQGLSQSPEQLMEAILEGLGGTKGLGGSSGQTYINLQEEVSETCKDSSSETTKLEQLLAFSCGHHYGQSVFHQSVLPELELGLLQLHHPLPNTARVLKGLFVSNAPNLHLACPRCVLSYLQSQTTPPL</sequence>
<feature type="compositionally biased region" description="Polar residues" evidence="1">
    <location>
        <begin position="157"/>
        <end position="177"/>
    </location>
</feature>
<feature type="region of interest" description="Disordered" evidence="1">
    <location>
        <begin position="139"/>
        <end position="177"/>
    </location>
</feature>
<dbReference type="InParanoid" id="A0A2J7RHQ3"/>
<dbReference type="Proteomes" id="UP000235965">
    <property type="component" value="Unassembled WGS sequence"/>
</dbReference>
<organism evidence="2 3">
    <name type="scientific">Cryptotermes secundus</name>
    <dbReference type="NCBI Taxonomy" id="105785"/>
    <lineage>
        <taxon>Eukaryota</taxon>
        <taxon>Metazoa</taxon>
        <taxon>Ecdysozoa</taxon>
        <taxon>Arthropoda</taxon>
        <taxon>Hexapoda</taxon>
        <taxon>Insecta</taxon>
        <taxon>Pterygota</taxon>
        <taxon>Neoptera</taxon>
        <taxon>Polyneoptera</taxon>
        <taxon>Dictyoptera</taxon>
        <taxon>Blattodea</taxon>
        <taxon>Blattoidea</taxon>
        <taxon>Termitoidae</taxon>
        <taxon>Kalotermitidae</taxon>
        <taxon>Cryptotermitinae</taxon>
        <taxon>Cryptotermes</taxon>
    </lineage>
</organism>
<evidence type="ECO:0000313" key="3">
    <source>
        <dbReference type="Proteomes" id="UP000235965"/>
    </source>
</evidence>
<dbReference type="OrthoDB" id="8190210at2759"/>
<dbReference type="STRING" id="105785.A0A2J7RHQ3"/>
<feature type="compositionally biased region" description="Basic and acidic residues" evidence="1">
    <location>
        <begin position="139"/>
        <end position="156"/>
    </location>
</feature>
<comment type="caution">
    <text evidence="2">The sequence shown here is derived from an EMBL/GenBank/DDBJ whole genome shotgun (WGS) entry which is preliminary data.</text>
</comment>
<accession>A0A2J7RHQ3</accession>
<feature type="region of interest" description="Disordered" evidence="1">
    <location>
        <begin position="406"/>
        <end position="428"/>
    </location>
</feature>
<dbReference type="EMBL" id="NEVH01003737">
    <property type="protein sequence ID" value="PNF40362.1"/>
    <property type="molecule type" value="Genomic_DNA"/>
</dbReference>
<evidence type="ECO:0000313" key="2">
    <source>
        <dbReference type="EMBL" id="PNF40362.1"/>
    </source>
</evidence>